<dbReference type="OrthoDB" id="5348860at2"/>
<reference evidence="2 3" key="1">
    <citation type="submission" date="2018-01" db="EMBL/GenBank/DDBJ databases">
        <title>The complete genome sequence of Chromatium okenii LaCa, a purple sulfur bacterium with a turbulent life.</title>
        <authorList>
            <person name="Luedin S.M."/>
            <person name="Liechti N."/>
            <person name="Storelli N."/>
            <person name="Danza F."/>
            <person name="Wittwer M."/>
            <person name="Pothier J.F."/>
            <person name="Tonolla M.A."/>
        </authorList>
    </citation>
    <scope>NUCLEOTIDE SEQUENCE [LARGE SCALE GENOMIC DNA]</scope>
    <source>
        <strain evidence="2 3">LaCa</strain>
    </source>
</reference>
<dbReference type="Pfam" id="PF03724">
    <property type="entry name" value="META"/>
    <property type="match status" value="2"/>
</dbReference>
<protein>
    <recommendedName>
        <fullName evidence="1">DUF306 domain-containing protein</fullName>
    </recommendedName>
</protein>
<accession>A0A2S7XU55</accession>
<evidence type="ECO:0000313" key="3">
    <source>
        <dbReference type="Proteomes" id="UP000239936"/>
    </source>
</evidence>
<dbReference type="InterPro" id="IPR005184">
    <property type="entry name" value="DUF306_Meta_HslJ"/>
</dbReference>
<sequence length="305" mass="32658">MGSRFTAVKQAIFLMRFSTEFNAQIFRHVALSISLLAGCASALAEPPPAAPQPASIEGKSWQLLGYQLPAGFTAAQSPLPQVHFANGQLTGLGGCASFSGTYRLSDRGEMTIEKPLHLNAPAPDCAALPQQQQEAMLANLVAVTSYRQVGTQLELHNAAEQPLLRFQTHQSSPLLGNTWLLEFYHYSKQGLVYVLDKTKVSLEFQPQGTLAGNNGCDQYLSGYTLTANQLAIGPVATRHPTCSGTREMVIQAQAYAAALSSTATYHLEKQQLTLFNAQGNIVARFHAAAPPPVLPAPAAPVTATQ</sequence>
<feature type="domain" description="DUF306" evidence="1">
    <location>
        <begin position="194"/>
        <end position="285"/>
    </location>
</feature>
<proteinExistence type="predicted"/>
<dbReference type="PANTHER" id="PTHR35535:SF1">
    <property type="entry name" value="HEAT SHOCK PROTEIN HSLJ"/>
    <property type="match status" value="1"/>
</dbReference>
<evidence type="ECO:0000259" key="1">
    <source>
        <dbReference type="Pfam" id="PF03724"/>
    </source>
</evidence>
<dbReference type="EMBL" id="PPGH01000018">
    <property type="protein sequence ID" value="PQJ97186.1"/>
    <property type="molecule type" value="Genomic_DNA"/>
</dbReference>
<dbReference type="Gene3D" id="2.40.128.270">
    <property type="match status" value="2"/>
</dbReference>
<dbReference type="InterPro" id="IPR038670">
    <property type="entry name" value="HslJ-like_sf"/>
</dbReference>
<dbReference type="AlphaFoldDB" id="A0A2S7XU55"/>
<comment type="caution">
    <text evidence="2">The sequence shown here is derived from an EMBL/GenBank/DDBJ whole genome shotgun (WGS) entry which is preliminary data.</text>
</comment>
<name>A0A2S7XU55_9GAMM</name>
<feature type="domain" description="DUF306" evidence="1">
    <location>
        <begin position="54"/>
        <end position="167"/>
    </location>
</feature>
<dbReference type="Proteomes" id="UP000239936">
    <property type="component" value="Unassembled WGS sequence"/>
</dbReference>
<dbReference type="InterPro" id="IPR053147">
    <property type="entry name" value="Hsp_HslJ-like"/>
</dbReference>
<organism evidence="2 3">
    <name type="scientific">Chromatium okenii</name>
    <dbReference type="NCBI Taxonomy" id="61644"/>
    <lineage>
        <taxon>Bacteria</taxon>
        <taxon>Pseudomonadati</taxon>
        <taxon>Pseudomonadota</taxon>
        <taxon>Gammaproteobacteria</taxon>
        <taxon>Chromatiales</taxon>
        <taxon>Chromatiaceae</taxon>
        <taxon>Chromatium</taxon>
    </lineage>
</organism>
<dbReference type="PANTHER" id="PTHR35535">
    <property type="entry name" value="HEAT SHOCK PROTEIN HSLJ"/>
    <property type="match status" value="1"/>
</dbReference>
<evidence type="ECO:0000313" key="2">
    <source>
        <dbReference type="EMBL" id="PQJ97186.1"/>
    </source>
</evidence>
<keyword evidence="3" id="KW-1185">Reference proteome</keyword>
<gene>
    <name evidence="2" type="ORF">CXB77_04365</name>
</gene>